<dbReference type="SUPFAM" id="SSF46934">
    <property type="entry name" value="UBA-like"/>
    <property type="match status" value="1"/>
</dbReference>
<evidence type="ECO:0000259" key="2">
    <source>
        <dbReference type="Pfam" id="PF06972"/>
    </source>
</evidence>
<feature type="region of interest" description="Disordered" evidence="1">
    <location>
        <begin position="136"/>
        <end position="178"/>
    </location>
</feature>
<dbReference type="Pfam" id="PF07734">
    <property type="entry name" value="FBA_1"/>
    <property type="match status" value="1"/>
</dbReference>
<feature type="compositionally biased region" description="Low complexity" evidence="1">
    <location>
        <begin position="74"/>
        <end position="85"/>
    </location>
</feature>
<feature type="domain" description="GBF-interacting protein 1 N-terminal" evidence="2">
    <location>
        <begin position="16"/>
        <end position="62"/>
    </location>
</feature>
<keyword evidence="5" id="KW-1185">Reference proteome</keyword>
<protein>
    <recommendedName>
        <fullName evidence="6">F-box associated domain-containing protein</fullName>
    </recommendedName>
</protein>
<evidence type="ECO:0000313" key="4">
    <source>
        <dbReference type="EMBL" id="KAL3616942.1"/>
    </source>
</evidence>
<dbReference type="PANTHER" id="PTHR46445">
    <property type="entry name" value="RNA POLYMERASE II DEGRADATION FACTOR-LIKE PROTEIN (DUF1296)"/>
    <property type="match status" value="1"/>
</dbReference>
<dbReference type="AlphaFoldDB" id="A0ABD3BI64"/>
<reference evidence="5" key="1">
    <citation type="journal article" date="2024" name="IScience">
        <title>Strigolactones Initiate the Formation of Haustorium-like Structures in Castilleja.</title>
        <authorList>
            <person name="Buerger M."/>
            <person name="Peterson D."/>
            <person name="Chory J."/>
        </authorList>
    </citation>
    <scope>NUCLEOTIDE SEQUENCE [LARGE SCALE GENOMIC DNA]</scope>
</reference>
<dbReference type="EMBL" id="JAVIJP010000087">
    <property type="protein sequence ID" value="KAL3616942.1"/>
    <property type="molecule type" value="Genomic_DNA"/>
</dbReference>
<evidence type="ECO:0000256" key="1">
    <source>
        <dbReference type="SAM" id="MobiDB-lite"/>
    </source>
</evidence>
<dbReference type="InterPro" id="IPR009060">
    <property type="entry name" value="UBA-like_sf"/>
</dbReference>
<feature type="region of interest" description="Disordered" evidence="1">
    <location>
        <begin position="52"/>
        <end position="113"/>
    </location>
</feature>
<dbReference type="Pfam" id="PF06972">
    <property type="entry name" value="GIP1_N"/>
    <property type="match status" value="1"/>
</dbReference>
<dbReference type="InterPro" id="IPR017451">
    <property type="entry name" value="F-box-assoc_interact_dom"/>
</dbReference>
<feature type="region of interest" description="Disordered" evidence="1">
    <location>
        <begin position="205"/>
        <end position="225"/>
    </location>
</feature>
<feature type="compositionally biased region" description="Gly residues" evidence="1">
    <location>
        <begin position="1"/>
        <end position="12"/>
    </location>
</feature>
<dbReference type="InterPro" id="IPR009719">
    <property type="entry name" value="GIP1_N"/>
</dbReference>
<feature type="compositionally biased region" description="Polar residues" evidence="1">
    <location>
        <begin position="143"/>
        <end position="152"/>
    </location>
</feature>
<feature type="region of interest" description="Disordered" evidence="1">
    <location>
        <begin position="1"/>
        <end position="20"/>
    </location>
</feature>
<name>A0ABD3BI64_9LAMI</name>
<feature type="compositionally biased region" description="Polar residues" evidence="1">
    <location>
        <begin position="268"/>
        <end position="277"/>
    </location>
</feature>
<feature type="compositionally biased region" description="Basic and acidic residues" evidence="1">
    <location>
        <begin position="280"/>
        <end position="307"/>
    </location>
</feature>
<dbReference type="NCBIfam" id="TIGR01640">
    <property type="entry name" value="F_box_assoc_1"/>
    <property type="match status" value="1"/>
</dbReference>
<sequence length="659" mass="72756">MSTSRGSGGGGNVQPIPAGSRKVVESLKEIVHRTEAEIYAALKDCNMDPSETVDRLLSQESVPGKSSCKKENVPTPYTTSLTSTPAISGNNRSRGFSDRASAENKGSSFGTADAMQPAVGYQSAWSGAPSQVSMADIVKMGTPRNNTASNAPSAPHPNQIYPEDHDLPTTNDGWPSIENPPAVTNVNSVVPGYTVDTEQYLDAPGVAADSVYRPYEAEEDDEEEEYDYTEHYLETYTEINVGSDSISYEHQTLDLHEVEEIGASLSSITRNLPSEGSNDMGKDTTEPRSPGENHNRDGSTRAEDQDHPEDFVYDGLQSFRSAHFKQSQSSLLIHGLRDPERPTPFFSVFRPLPLDPESTATDLHLPEDSFGPIGYPRMEVIDTSLDGIICICSGSLALDLTLWNPATRFFRRIPRPKIPENIYYQKANVGFAFDSITGDCKIIRLLPHSFKHFMPDVAYIFSVHSGRWEHIVTGRTDYDQHLVPGCMKFTVSKSPSGTTVGGVPYWQCVVPDPGHVELKKMLLFYDLKIAAFSVEPIGWLNDGNSLCLSKIKEHLGAVTWNKDTQTISVWIRDDPDKEHKWSIIYRDLQFPLMGTVIGTYGSGSVVVEGDEENNVLSIVSLEKGTAVIEDTFKMEDSIAGSWRVLNYKESITPIPEIRN</sequence>
<comment type="caution">
    <text evidence="4">The sequence shown here is derived from an EMBL/GenBank/DDBJ whole genome shotgun (WGS) entry which is preliminary data.</text>
</comment>
<dbReference type="InterPro" id="IPR006527">
    <property type="entry name" value="F-box-assoc_dom_typ1"/>
</dbReference>
<gene>
    <name evidence="4" type="ORF">CASFOL_039336</name>
</gene>
<evidence type="ECO:0008006" key="6">
    <source>
        <dbReference type="Google" id="ProtNLM"/>
    </source>
</evidence>
<proteinExistence type="predicted"/>
<feature type="domain" description="F-box associated beta-propeller type 1" evidence="3">
    <location>
        <begin position="386"/>
        <end position="624"/>
    </location>
</feature>
<evidence type="ECO:0000259" key="3">
    <source>
        <dbReference type="Pfam" id="PF07734"/>
    </source>
</evidence>
<dbReference type="Proteomes" id="UP001632038">
    <property type="component" value="Unassembled WGS sequence"/>
</dbReference>
<accession>A0ABD3BI64</accession>
<dbReference type="PANTHER" id="PTHR46445:SF3">
    <property type="entry name" value="RNA POLYMERASE II DEGRADATION FACTOR-LIKE PROTEIN (DUF1296)-RELATED"/>
    <property type="match status" value="1"/>
</dbReference>
<organism evidence="4 5">
    <name type="scientific">Castilleja foliolosa</name>
    <dbReference type="NCBI Taxonomy" id="1961234"/>
    <lineage>
        <taxon>Eukaryota</taxon>
        <taxon>Viridiplantae</taxon>
        <taxon>Streptophyta</taxon>
        <taxon>Embryophyta</taxon>
        <taxon>Tracheophyta</taxon>
        <taxon>Spermatophyta</taxon>
        <taxon>Magnoliopsida</taxon>
        <taxon>eudicotyledons</taxon>
        <taxon>Gunneridae</taxon>
        <taxon>Pentapetalae</taxon>
        <taxon>asterids</taxon>
        <taxon>lamiids</taxon>
        <taxon>Lamiales</taxon>
        <taxon>Orobanchaceae</taxon>
        <taxon>Pedicularideae</taxon>
        <taxon>Castillejinae</taxon>
        <taxon>Castilleja</taxon>
    </lineage>
</organism>
<evidence type="ECO:0000313" key="5">
    <source>
        <dbReference type="Proteomes" id="UP001632038"/>
    </source>
</evidence>
<feature type="region of interest" description="Disordered" evidence="1">
    <location>
        <begin position="268"/>
        <end position="307"/>
    </location>
</feature>